<keyword evidence="4" id="KW-0540">Nuclease</keyword>
<dbReference type="EMBL" id="BK059154">
    <property type="protein sequence ID" value="DAE92718.1"/>
    <property type="molecule type" value="Genomic_DNA"/>
</dbReference>
<dbReference type="SMART" id="SM00465">
    <property type="entry name" value="GIYc"/>
    <property type="match status" value="1"/>
</dbReference>
<dbReference type="InterPro" id="IPR000305">
    <property type="entry name" value="GIY-YIG_endonuc"/>
</dbReference>
<dbReference type="InterPro" id="IPR010896">
    <property type="entry name" value="NUMOD1"/>
</dbReference>
<dbReference type="InterPro" id="IPR003647">
    <property type="entry name" value="Intron_nuc_1_rpt"/>
</dbReference>
<dbReference type="PROSITE" id="PS50164">
    <property type="entry name" value="GIY_YIG"/>
    <property type="match status" value="1"/>
</dbReference>
<keyword evidence="4" id="KW-0378">Hydrolase</keyword>
<organism evidence="4">
    <name type="scientific">Siphoviridae sp. gcode 4</name>
    <dbReference type="NCBI Taxonomy" id="2838368"/>
    <lineage>
        <taxon>Viruses</taxon>
        <taxon>Duplodnaviria</taxon>
        <taxon>Heunggongvirae</taxon>
        <taxon>Uroviricota</taxon>
        <taxon>Caudoviricetes</taxon>
    </lineage>
</organism>
<dbReference type="Pfam" id="PF07453">
    <property type="entry name" value="NUMOD1"/>
    <property type="match status" value="2"/>
</dbReference>
<keyword evidence="4" id="KW-0255">Endonuclease</keyword>
<sequence length="247" mass="29486">MEKLTLQKIKVYKKVCGIYKIKIHDKEYIGSSKNIQHRLRQHLITLKQNKHHNHTMQNLYNKYGIDNIYFEVIETCLEENRISREKYYINSIKPYINHILDPENIIRDKEYKHRISISKKKYYETHSPVNIKMVYQYSLEGKYLQSYKSITDAAISTNQDTTAICSVCNNRSYTAGGYRWSFELKENLSKLKKKYKKIPVIQYSLDNVFIKEWDSKTDAEKELKICNISRAIRKNLTAGGYKWKYKI</sequence>
<dbReference type="GO" id="GO:0004519">
    <property type="term" value="F:endonuclease activity"/>
    <property type="evidence" value="ECO:0007669"/>
    <property type="project" value="UniProtKB-KW"/>
</dbReference>
<dbReference type="SUPFAM" id="SSF82771">
    <property type="entry name" value="GIY-YIG endonuclease"/>
    <property type="match status" value="1"/>
</dbReference>
<dbReference type="InterPro" id="IPR035901">
    <property type="entry name" value="GIY-YIG_endonuc_sf"/>
</dbReference>
<dbReference type="SUPFAM" id="SSF64496">
    <property type="entry name" value="DNA-binding domain of intron-encoded endonucleases"/>
    <property type="match status" value="1"/>
</dbReference>
<keyword evidence="2" id="KW-0460">Magnesium</keyword>
<evidence type="ECO:0000256" key="2">
    <source>
        <dbReference type="ARBA" id="ARBA00022842"/>
    </source>
</evidence>
<evidence type="ECO:0000256" key="1">
    <source>
        <dbReference type="ARBA" id="ARBA00001946"/>
    </source>
</evidence>
<dbReference type="InterPro" id="IPR036388">
    <property type="entry name" value="WH-like_DNA-bd_sf"/>
</dbReference>
<dbReference type="Gene3D" id="1.10.10.10">
    <property type="entry name" value="Winged helix-like DNA-binding domain superfamily/Winged helix DNA-binding domain"/>
    <property type="match status" value="2"/>
</dbReference>
<proteinExistence type="predicted"/>
<evidence type="ECO:0000259" key="3">
    <source>
        <dbReference type="PROSITE" id="PS50164"/>
    </source>
</evidence>
<comment type="cofactor">
    <cofactor evidence="1">
        <name>Mg(2+)</name>
        <dbReference type="ChEBI" id="CHEBI:18420"/>
    </cofactor>
</comment>
<protein>
    <submittedName>
        <fullName evidence="4">Intron associated endonuclease</fullName>
    </submittedName>
</protein>
<reference evidence="4" key="1">
    <citation type="journal article" date="2021" name="Proc. Natl. Acad. Sci. U.S.A.">
        <title>A Catalog of Tens of Thousands of Viruses from Human Metagenomes Reveals Hidden Associations with Chronic Diseases.</title>
        <authorList>
            <person name="Tisza M.J."/>
            <person name="Buck C.B."/>
        </authorList>
    </citation>
    <scope>NUCLEOTIDE SEQUENCE</scope>
    <source>
        <strain evidence="4">Ctw1L9</strain>
    </source>
</reference>
<accession>A0A8S5RTC4</accession>
<dbReference type="SMART" id="SM00497">
    <property type="entry name" value="IENR1"/>
    <property type="match status" value="2"/>
</dbReference>
<dbReference type="Gene3D" id="3.40.1440.10">
    <property type="entry name" value="GIY-YIG endonuclease"/>
    <property type="match status" value="1"/>
</dbReference>
<dbReference type="Pfam" id="PF01541">
    <property type="entry name" value="GIY-YIG"/>
    <property type="match status" value="1"/>
</dbReference>
<evidence type="ECO:0000313" key="4">
    <source>
        <dbReference type="EMBL" id="DAE92718.1"/>
    </source>
</evidence>
<name>A0A8S5RTC4_9CAUD</name>
<feature type="domain" description="GIY-YIG" evidence="3">
    <location>
        <begin position="14"/>
        <end position="98"/>
    </location>
</feature>